<reference evidence="1 2" key="1">
    <citation type="submission" date="2024-01" db="EMBL/GenBank/DDBJ databases">
        <authorList>
            <person name="Waweru B."/>
        </authorList>
    </citation>
    <scope>NUCLEOTIDE SEQUENCE [LARGE SCALE GENOMIC DNA]</scope>
</reference>
<sequence>MTWRLDLEDLNGRLEIGFLSAGDLGNIDKFFEKLTLKFEFKKSRNMESIFNECEGILED</sequence>
<keyword evidence="2" id="KW-1185">Reference proteome</keyword>
<dbReference type="AlphaFoldDB" id="A0AAV1QX77"/>
<dbReference type="EMBL" id="CAWUPB010000850">
    <property type="protein sequence ID" value="CAK7325365.1"/>
    <property type="molecule type" value="Genomic_DNA"/>
</dbReference>
<comment type="caution">
    <text evidence="1">The sequence shown here is derived from an EMBL/GenBank/DDBJ whole genome shotgun (WGS) entry which is preliminary data.</text>
</comment>
<name>A0AAV1QX77_9ROSI</name>
<evidence type="ECO:0000313" key="2">
    <source>
        <dbReference type="Proteomes" id="UP001314170"/>
    </source>
</evidence>
<evidence type="ECO:0000313" key="1">
    <source>
        <dbReference type="EMBL" id="CAK7325365.1"/>
    </source>
</evidence>
<dbReference type="Proteomes" id="UP001314170">
    <property type="component" value="Unassembled WGS sequence"/>
</dbReference>
<protein>
    <submittedName>
        <fullName evidence="1">Uncharacterized protein</fullName>
    </submittedName>
</protein>
<organism evidence="1 2">
    <name type="scientific">Dovyalis caffra</name>
    <dbReference type="NCBI Taxonomy" id="77055"/>
    <lineage>
        <taxon>Eukaryota</taxon>
        <taxon>Viridiplantae</taxon>
        <taxon>Streptophyta</taxon>
        <taxon>Embryophyta</taxon>
        <taxon>Tracheophyta</taxon>
        <taxon>Spermatophyta</taxon>
        <taxon>Magnoliopsida</taxon>
        <taxon>eudicotyledons</taxon>
        <taxon>Gunneridae</taxon>
        <taxon>Pentapetalae</taxon>
        <taxon>rosids</taxon>
        <taxon>fabids</taxon>
        <taxon>Malpighiales</taxon>
        <taxon>Salicaceae</taxon>
        <taxon>Flacourtieae</taxon>
        <taxon>Dovyalis</taxon>
    </lineage>
</organism>
<gene>
    <name evidence="1" type="ORF">DCAF_LOCUS3039</name>
</gene>
<accession>A0AAV1QX77</accession>
<proteinExistence type="predicted"/>